<sequence>MHEKGGCCWNLSEKAKITDSFGLNGNDKVCKEVCYRIITISHFLKYVIIRTNLVRNIFKTSLLSLSEYAKLKNT</sequence>
<protein>
    <submittedName>
        <fullName evidence="1">Uncharacterized protein</fullName>
    </submittedName>
</protein>
<proteinExistence type="predicted"/>
<evidence type="ECO:0000313" key="2">
    <source>
        <dbReference type="Proteomes" id="UP001159405"/>
    </source>
</evidence>
<comment type="caution">
    <text evidence="1">The sequence shown here is derived from an EMBL/GenBank/DDBJ whole genome shotgun (WGS) entry which is preliminary data.</text>
</comment>
<keyword evidence="2" id="KW-1185">Reference proteome</keyword>
<dbReference type="EMBL" id="CALNXK010000208">
    <property type="protein sequence ID" value="CAH3176067.1"/>
    <property type="molecule type" value="Genomic_DNA"/>
</dbReference>
<evidence type="ECO:0000313" key="1">
    <source>
        <dbReference type="EMBL" id="CAH3176067.1"/>
    </source>
</evidence>
<dbReference type="Proteomes" id="UP001159405">
    <property type="component" value="Unassembled WGS sequence"/>
</dbReference>
<name>A0ABN8RAP9_9CNID</name>
<gene>
    <name evidence="1" type="ORF">PLOB_00017449</name>
</gene>
<accession>A0ABN8RAP9</accession>
<organism evidence="1 2">
    <name type="scientific">Porites lobata</name>
    <dbReference type="NCBI Taxonomy" id="104759"/>
    <lineage>
        <taxon>Eukaryota</taxon>
        <taxon>Metazoa</taxon>
        <taxon>Cnidaria</taxon>
        <taxon>Anthozoa</taxon>
        <taxon>Hexacorallia</taxon>
        <taxon>Scleractinia</taxon>
        <taxon>Fungiina</taxon>
        <taxon>Poritidae</taxon>
        <taxon>Porites</taxon>
    </lineage>
</organism>
<reference evidence="1 2" key="1">
    <citation type="submission" date="2022-05" db="EMBL/GenBank/DDBJ databases">
        <authorList>
            <consortium name="Genoscope - CEA"/>
            <person name="William W."/>
        </authorList>
    </citation>
    <scope>NUCLEOTIDE SEQUENCE [LARGE SCALE GENOMIC DNA]</scope>
</reference>